<dbReference type="STRING" id="714315.GCA_000516535_00186"/>
<evidence type="ECO:0000259" key="1">
    <source>
        <dbReference type="Pfam" id="PF22696"/>
    </source>
</evidence>
<dbReference type="Proteomes" id="UP000321606">
    <property type="component" value="Chromosome"/>
</dbReference>
<gene>
    <name evidence="2" type="ORF">JCM16774_0172</name>
</gene>
<name>A0A510JAQ6_9FUSO</name>
<proteinExistence type="predicted"/>
<dbReference type="InterPro" id="IPR055196">
    <property type="entry name" value="Putative_PNPOx_2"/>
</dbReference>
<dbReference type="Pfam" id="PF22696">
    <property type="entry name" value="Putative_PNPOx_2"/>
    <property type="match status" value="1"/>
</dbReference>
<dbReference type="Gene3D" id="2.30.110.10">
    <property type="entry name" value="Electron Transport, Fmn-binding Protein, Chain A"/>
    <property type="match status" value="1"/>
</dbReference>
<dbReference type="RefSeq" id="WP_026736886.1">
    <property type="nucleotide sequence ID" value="NZ_AP019822.1"/>
</dbReference>
<reference evidence="2 3" key="1">
    <citation type="submission" date="2019-07" db="EMBL/GenBank/DDBJ databases">
        <title>Complete Genome Sequence of Leptotrichia goodfellowii Strain JCM 16774.</title>
        <authorList>
            <person name="Watanabe S."/>
            <person name="Cui L."/>
        </authorList>
    </citation>
    <scope>NUCLEOTIDE SEQUENCE [LARGE SCALE GENOMIC DNA]</scope>
    <source>
        <strain evidence="2 3">JCM16774</strain>
    </source>
</reference>
<dbReference type="EMBL" id="AP019822">
    <property type="protein sequence ID" value="BBM35265.1"/>
    <property type="molecule type" value="Genomic_DNA"/>
</dbReference>
<sequence length="138" mass="15673">MDIKKEFETIMKDQAQIALATSVNDIPNVRITNFFYCGDSKALFFGSAKNSKKIEEFASNSHVAFTTVPKNESKYVRAQGIIKKSEKTVYDVKEAFVAKNPKMEFIIDNFGDNLDLFEIPLSEVTVTLENQEVHKLKL</sequence>
<dbReference type="AlphaFoldDB" id="A0A510JAQ6"/>
<dbReference type="KEGG" id="lgo:JCM16774_0172"/>
<dbReference type="SUPFAM" id="SSF50475">
    <property type="entry name" value="FMN-binding split barrel"/>
    <property type="match status" value="1"/>
</dbReference>
<accession>A0A510JAQ6</accession>
<organism evidence="2 3">
    <name type="scientific">Pseudoleptotrichia goodfellowii</name>
    <dbReference type="NCBI Taxonomy" id="157692"/>
    <lineage>
        <taxon>Bacteria</taxon>
        <taxon>Fusobacteriati</taxon>
        <taxon>Fusobacteriota</taxon>
        <taxon>Fusobacteriia</taxon>
        <taxon>Fusobacteriales</taxon>
        <taxon>Leptotrichiaceae</taxon>
        <taxon>Pseudoleptotrichia</taxon>
    </lineage>
</organism>
<feature type="domain" description="Pyridoxamine 5'-phosphate oxidase-like" evidence="1">
    <location>
        <begin position="12"/>
        <end position="128"/>
    </location>
</feature>
<dbReference type="OrthoDB" id="2146997at2"/>
<evidence type="ECO:0000313" key="3">
    <source>
        <dbReference type="Proteomes" id="UP000321606"/>
    </source>
</evidence>
<protein>
    <submittedName>
        <fullName evidence="2">Pyridoxamine 5'-phosphate oxidase family protein</fullName>
    </submittedName>
</protein>
<dbReference type="InterPro" id="IPR012349">
    <property type="entry name" value="Split_barrel_FMN-bd"/>
</dbReference>
<evidence type="ECO:0000313" key="2">
    <source>
        <dbReference type="EMBL" id="BBM35265.1"/>
    </source>
</evidence>